<dbReference type="AlphaFoldDB" id="A0A9W9YFL8"/>
<dbReference type="PANTHER" id="PTHR10887">
    <property type="entry name" value="DNA2/NAM7 HELICASE FAMILY"/>
    <property type="match status" value="1"/>
</dbReference>
<dbReference type="GO" id="GO:0031380">
    <property type="term" value="C:nuclear RNA-directed RNA polymerase complex"/>
    <property type="evidence" value="ECO:0007669"/>
    <property type="project" value="TreeGrafter"/>
</dbReference>
<keyword evidence="6" id="KW-1185">Reference proteome</keyword>
<feature type="compositionally biased region" description="Acidic residues" evidence="1">
    <location>
        <begin position="595"/>
        <end position="613"/>
    </location>
</feature>
<evidence type="ECO:0000259" key="4">
    <source>
        <dbReference type="Pfam" id="PF25396"/>
    </source>
</evidence>
<dbReference type="InterPro" id="IPR041677">
    <property type="entry name" value="DNA2/NAM7_AAA_11"/>
</dbReference>
<evidence type="ECO:0000313" key="6">
    <source>
        <dbReference type="Proteomes" id="UP001163046"/>
    </source>
</evidence>
<dbReference type="SUPFAM" id="SSF52540">
    <property type="entry name" value="P-loop containing nucleoside triphosphate hydrolases"/>
    <property type="match status" value="1"/>
</dbReference>
<dbReference type="Pfam" id="PF13087">
    <property type="entry name" value="AAA_12"/>
    <property type="match status" value="1"/>
</dbReference>
<evidence type="ECO:0000259" key="3">
    <source>
        <dbReference type="Pfam" id="PF13087"/>
    </source>
</evidence>
<protein>
    <submittedName>
        <fullName evidence="5">NFX1-type zinc finger-containing protein 1</fullName>
    </submittedName>
</protein>
<feature type="region of interest" description="Disordered" evidence="1">
    <location>
        <begin position="584"/>
        <end position="613"/>
    </location>
</feature>
<evidence type="ECO:0000313" key="5">
    <source>
        <dbReference type="EMBL" id="KAJ7333532.1"/>
    </source>
</evidence>
<dbReference type="OrthoDB" id="5960672at2759"/>
<proteinExistence type="predicted"/>
<dbReference type="Proteomes" id="UP001163046">
    <property type="component" value="Unassembled WGS sequence"/>
</dbReference>
<evidence type="ECO:0000259" key="2">
    <source>
        <dbReference type="Pfam" id="PF13086"/>
    </source>
</evidence>
<dbReference type="InterPro" id="IPR027417">
    <property type="entry name" value="P-loop_NTPase"/>
</dbReference>
<dbReference type="Pfam" id="PF13086">
    <property type="entry name" value="AAA_11"/>
    <property type="match status" value="1"/>
</dbReference>
<feature type="domain" description="DNA2/NAM7 helicase-like C-terminal" evidence="3">
    <location>
        <begin position="827"/>
        <end position="966"/>
    </location>
</feature>
<comment type="caution">
    <text evidence="5">The sequence shown here is derived from an EMBL/GenBank/DDBJ whole genome shotgun (WGS) entry which is preliminary data.</text>
</comment>
<gene>
    <name evidence="5" type="primary">ZNFX1_18</name>
    <name evidence="5" type="ORF">OS493_017069</name>
</gene>
<dbReference type="GO" id="GO:0004386">
    <property type="term" value="F:helicase activity"/>
    <property type="evidence" value="ECO:0007669"/>
    <property type="project" value="InterPro"/>
</dbReference>
<sequence>MPPCDVAVFLSNVVKLMNELLRRFPSSYADLPVSDLYCGTRMLSDTGQLTDEALVTEVDELMKLRSEKAMKLKRKEEEELRQQRMKPRRNAGANDDVNPPENFRYLSIVPTQADILSGERPFLRRNKIDGSYDDAEHYLDVQFRLLREDFMRPLREGIAKFLERIGSSKIGALQDIRVYKDVRLLYPVCTSNGLRYKIKFDNTKLRHIRWENSKRLIFGSLMCLSKDNFDSFVFATVANRELLEIQRGTVDIQFIQLSDNVRLEEGDVYQMVESTVYFEAYRHVLEGLKKVKPEELPLQNYIVNCEKEVEPPAYLRNRSQEQVTFDLTPIMKKTSSVPDTTASCWLQLARLRVRNNVRKGANVSLLNLASWPSAEDLGLDDSQFRALHMALTKEFAVIQGPPGTGKTYIGLKIANVLLHNKLKWDTGARPGILTNGRRVLGGRPILVVCYTNHALDQFLEGIHQFHPKGIVRVGGRSQSEAMKECGLSEIKHKMRKDKKVPQYIRQALYEAHKAMEHTTNTLQTAAEGLKKCLENVLHEDGLYNRASSMTAAHYESLKQPFVERVEKKESAMLHWLQLSMNSANASQEGGANAEAEVEIEEADKEEGADDNENPDVLYEANVMQDQRILDDDDVIVYSSNAMERSEELEVVKPFVFNEDGWQIQNAHRLRKKFKRIMILELSKKDVMPDERAETVTNVWNLSLEDRWRLYRRWLIDVRERYRRDISYLQYGFEAGVRRLKETKGKLDLEILERADVVGMTTTGAAKHRELLGKLQPRITIVEEAAEVLESHIVTSLTPACQHLILIGDHQQLRPNPTVYDLAKHYNLDVSLFERMVKNGMPFTRLRLQHRMRPEISKMLDHIYFEPKLENHESVMNFGSIKGVARNAFFVDHEETEVGTTKENVIFIKRQWILPWKEKAGQMNTEAKFMAALCRYFILQGYEREQITVLTAYTGQLIQLKNEMPKDFFRGVSSLRSG</sequence>
<reference evidence="5" key="1">
    <citation type="submission" date="2023-01" db="EMBL/GenBank/DDBJ databases">
        <title>Genome assembly of the deep-sea coral Lophelia pertusa.</title>
        <authorList>
            <person name="Herrera S."/>
            <person name="Cordes E."/>
        </authorList>
    </citation>
    <scope>NUCLEOTIDE SEQUENCE</scope>
    <source>
        <strain evidence="5">USNM1676648</strain>
        <tissue evidence="5">Polyp</tissue>
    </source>
</reference>
<dbReference type="PANTHER" id="PTHR10887:SF341">
    <property type="entry name" value="NFX1-TYPE ZINC FINGER-CONTAINING PROTEIN 1"/>
    <property type="match status" value="1"/>
</dbReference>
<dbReference type="GO" id="GO:0031048">
    <property type="term" value="P:regulatory ncRNA-mediated heterochromatin formation"/>
    <property type="evidence" value="ECO:0007669"/>
    <property type="project" value="TreeGrafter"/>
</dbReference>
<dbReference type="Gene3D" id="3.40.50.300">
    <property type="entry name" value="P-loop containing nucleotide triphosphate hydrolases"/>
    <property type="match status" value="3"/>
</dbReference>
<dbReference type="InterPro" id="IPR045055">
    <property type="entry name" value="DNA2/NAM7-like"/>
</dbReference>
<dbReference type="Pfam" id="PF25396">
    <property type="entry name" value="ZNFX1"/>
    <property type="match status" value="1"/>
</dbReference>
<dbReference type="CDD" id="cd17936">
    <property type="entry name" value="EEXXEc_NFX1"/>
    <property type="match status" value="1"/>
</dbReference>
<name>A0A9W9YFL8_9CNID</name>
<feature type="region of interest" description="Disordered" evidence="1">
    <location>
        <begin position="73"/>
        <end position="97"/>
    </location>
</feature>
<feature type="domain" description="DNA2/NAM7 helicase helicase" evidence="2">
    <location>
        <begin position="379"/>
        <end position="814"/>
    </location>
</feature>
<feature type="domain" description="ZNFX1" evidence="4">
    <location>
        <begin position="173"/>
        <end position="275"/>
    </location>
</feature>
<dbReference type="InterPro" id="IPR041679">
    <property type="entry name" value="DNA2/NAM7-like_C"/>
</dbReference>
<accession>A0A9W9YFL8</accession>
<organism evidence="5 6">
    <name type="scientific">Desmophyllum pertusum</name>
    <dbReference type="NCBI Taxonomy" id="174260"/>
    <lineage>
        <taxon>Eukaryota</taxon>
        <taxon>Metazoa</taxon>
        <taxon>Cnidaria</taxon>
        <taxon>Anthozoa</taxon>
        <taxon>Hexacorallia</taxon>
        <taxon>Scleractinia</taxon>
        <taxon>Caryophylliina</taxon>
        <taxon>Caryophylliidae</taxon>
        <taxon>Desmophyllum</taxon>
    </lineage>
</organism>
<feature type="compositionally biased region" description="Basic and acidic residues" evidence="1">
    <location>
        <begin position="73"/>
        <end position="82"/>
    </location>
</feature>
<dbReference type="InterPro" id="IPR057373">
    <property type="entry name" value="ZNFX1"/>
</dbReference>
<evidence type="ECO:0000256" key="1">
    <source>
        <dbReference type="SAM" id="MobiDB-lite"/>
    </source>
</evidence>
<dbReference type="EMBL" id="MU827786">
    <property type="protein sequence ID" value="KAJ7333532.1"/>
    <property type="molecule type" value="Genomic_DNA"/>
</dbReference>